<feature type="transmembrane region" description="Helical" evidence="1">
    <location>
        <begin position="27"/>
        <end position="48"/>
    </location>
</feature>
<keyword evidence="1" id="KW-0472">Membrane</keyword>
<evidence type="ECO:0008006" key="4">
    <source>
        <dbReference type="Google" id="ProtNLM"/>
    </source>
</evidence>
<keyword evidence="3" id="KW-1185">Reference proteome</keyword>
<comment type="caution">
    <text evidence="2">The sequence shown here is derived from an EMBL/GenBank/DDBJ whole genome shotgun (WGS) entry which is preliminary data.</text>
</comment>
<keyword evidence="1" id="KW-0812">Transmembrane</keyword>
<feature type="transmembrane region" description="Helical" evidence="1">
    <location>
        <begin position="257"/>
        <end position="275"/>
    </location>
</feature>
<keyword evidence="1" id="KW-1133">Transmembrane helix</keyword>
<evidence type="ECO:0000313" key="2">
    <source>
        <dbReference type="EMBL" id="MCW8348736.1"/>
    </source>
</evidence>
<feature type="transmembrane region" description="Helical" evidence="1">
    <location>
        <begin position="188"/>
        <end position="213"/>
    </location>
</feature>
<proteinExistence type="predicted"/>
<gene>
    <name evidence="2" type="ORF">MD535_22360</name>
</gene>
<organism evidence="2 3">
    <name type="scientific">Vibrio qingdaonensis</name>
    <dbReference type="NCBI Taxonomy" id="2829491"/>
    <lineage>
        <taxon>Bacteria</taxon>
        <taxon>Pseudomonadati</taxon>
        <taxon>Pseudomonadota</taxon>
        <taxon>Gammaproteobacteria</taxon>
        <taxon>Vibrionales</taxon>
        <taxon>Vibrionaceae</taxon>
        <taxon>Vibrio</taxon>
    </lineage>
</organism>
<protein>
    <recommendedName>
        <fullName evidence="4">TrbL/VirB6 plasmid conjugal transfer protein</fullName>
    </recommendedName>
</protein>
<feature type="transmembrane region" description="Helical" evidence="1">
    <location>
        <begin position="149"/>
        <end position="168"/>
    </location>
</feature>
<dbReference type="Proteomes" id="UP001155587">
    <property type="component" value="Unassembled WGS sequence"/>
</dbReference>
<dbReference type="AlphaFoldDB" id="A0A9X3CSJ9"/>
<sequence>MNNSLFLNEFFATVSAFIDQLSAHPDWAFFIRALLVTLVVIVFFTEVAKFMLTGLDAPSIVQSCLMVMATLLLWANYDTVFSISHAFFDEVGLIMLDVGTGNRDGFFLSKYFFHAINQIYIEDLSIFQMTMGTAVIAILWELSTAILQLLMWLVGAWGVLLVALAKMIGPLFVPLLAHPATRPFFDGWFRFTLGALMLLILLRASGVIAAIAFKAQLTASKLLDCGSGLDFSGCRQDNPTLSAAFTDDVTHIGATDMLIMIVLCMILILSVLGITKELVGGVASPSKALNRGAGKMAAKIATKLMGSPV</sequence>
<evidence type="ECO:0000256" key="1">
    <source>
        <dbReference type="SAM" id="Phobius"/>
    </source>
</evidence>
<dbReference type="EMBL" id="JAKRRY010000045">
    <property type="protein sequence ID" value="MCW8348736.1"/>
    <property type="molecule type" value="Genomic_DNA"/>
</dbReference>
<reference evidence="2" key="1">
    <citation type="submission" date="2022-02" db="EMBL/GenBank/DDBJ databases">
        <title>Vibrio sp. nov, a new bacterium isolated from seawater.</title>
        <authorList>
            <person name="Yuan Y."/>
        </authorList>
    </citation>
    <scope>NUCLEOTIDE SEQUENCE</scope>
    <source>
        <strain evidence="2">ZSDZ65</strain>
    </source>
</reference>
<feature type="transmembrane region" description="Helical" evidence="1">
    <location>
        <begin position="124"/>
        <end position="142"/>
    </location>
</feature>
<evidence type="ECO:0000313" key="3">
    <source>
        <dbReference type="Proteomes" id="UP001155587"/>
    </source>
</evidence>
<name>A0A9X3CSJ9_9VIBR</name>
<dbReference type="RefSeq" id="WP_265677345.1">
    <property type="nucleotide sequence ID" value="NZ_JAKRRY010000045.1"/>
</dbReference>
<accession>A0A9X3CSJ9</accession>